<feature type="coiled-coil region" evidence="1">
    <location>
        <begin position="38"/>
        <end position="75"/>
    </location>
</feature>
<keyword evidence="2" id="KW-0812">Transmembrane</keyword>
<dbReference type="OrthoDB" id="2691164at2"/>
<sequence length="168" mass="20068">MHIPPFYKKTTWQAFFIGILTGVVIGYMFFLYVYGQHTERWIEENLTLRNELSQVKQENELLKQDKDDLNRANEERLTIQDIELNWHNADELDLDRFTLHELNENVLQELQTVMGRNIQSVSDQRELIIRTIENKLYNIRDIRYQLEVHHITISTTLIITIKVHITSS</sequence>
<dbReference type="InterPro" id="IPR058620">
    <property type="entry name" value="YtrI_C"/>
</dbReference>
<proteinExistence type="predicted"/>
<keyword evidence="5" id="KW-1185">Reference proteome</keyword>
<feature type="domain" description="Sporulation membrane protein YtrI C-terminal" evidence="3">
    <location>
        <begin position="80"/>
        <end position="164"/>
    </location>
</feature>
<keyword evidence="2" id="KW-1133">Transmembrane helix</keyword>
<dbReference type="InterPro" id="IPR048198">
    <property type="entry name" value="YtrI"/>
</dbReference>
<accession>A0A511W4L7</accession>
<feature type="transmembrane region" description="Helical" evidence="2">
    <location>
        <begin position="12"/>
        <end position="34"/>
    </location>
</feature>
<evidence type="ECO:0000313" key="4">
    <source>
        <dbReference type="EMBL" id="GEN45897.1"/>
    </source>
</evidence>
<dbReference type="RefSeq" id="WP_146816230.1">
    <property type="nucleotide sequence ID" value="NZ_BJYA01000011.1"/>
</dbReference>
<dbReference type="Pfam" id="PF26347">
    <property type="entry name" value="YtrI_sporulation"/>
    <property type="match status" value="1"/>
</dbReference>
<gene>
    <name evidence="4" type="primary">ytrI</name>
    <name evidence="4" type="ORF">AHA02nite_16730</name>
</gene>
<dbReference type="EMBL" id="BJYA01000011">
    <property type="protein sequence ID" value="GEN45897.1"/>
    <property type="molecule type" value="Genomic_DNA"/>
</dbReference>
<name>A0A511W4L7_9BACI</name>
<keyword evidence="2" id="KW-0472">Membrane</keyword>
<evidence type="ECO:0000256" key="2">
    <source>
        <dbReference type="SAM" id="Phobius"/>
    </source>
</evidence>
<dbReference type="Proteomes" id="UP000321440">
    <property type="component" value="Unassembled WGS sequence"/>
</dbReference>
<organism evidence="4 5">
    <name type="scientific">Alkalibacillus haloalkaliphilus</name>
    <dbReference type="NCBI Taxonomy" id="94136"/>
    <lineage>
        <taxon>Bacteria</taxon>
        <taxon>Bacillati</taxon>
        <taxon>Bacillota</taxon>
        <taxon>Bacilli</taxon>
        <taxon>Bacillales</taxon>
        <taxon>Bacillaceae</taxon>
        <taxon>Alkalibacillus</taxon>
    </lineage>
</organism>
<comment type="caution">
    <text evidence="4">The sequence shown here is derived from an EMBL/GenBank/DDBJ whole genome shotgun (WGS) entry which is preliminary data.</text>
</comment>
<reference evidence="4 5" key="1">
    <citation type="submission" date="2019-07" db="EMBL/GenBank/DDBJ databases">
        <title>Whole genome shotgun sequence of Alkalibacillus haloalkaliphilus NBRC 103110.</title>
        <authorList>
            <person name="Hosoyama A."/>
            <person name="Uohara A."/>
            <person name="Ohji S."/>
            <person name="Ichikawa N."/>
        </authorList>
    </citation>
    <scope>NUCLEOTIDE SEQUENCE [LARGE SCALE GENOMIC DNA]</scope>
    <source>
        <strain evidence="4 5">NBRC 103110</strain>
    </source>
</reference>
<protein>
    <submittedName>
        <fullName evidence="4">Sporulation membrane protein YtrI</fullName>
    </submittedName>
</protein>
<dbReference type="NCBIfam" id="NF041479">
    <property type="entry name" value="spor_membprot_YtrI"/>
    <property type="match status" value="1"/>
</dbReference>
<evidence type="ECO:0000256" key="1">
    <source>
        <dbReference type="SAM" id="Coils"/>
    </source>
</evidence>
<evidence type="ECO:0000259" key="3">
    <source>
        <dbReference type="Pfam" id="PF26347"/>
    </source>
</evidence>
<keyword evidence="1" id="KW-0175">Coiled coil</keyword>
<dbReference type="AlphaFoldDB" id="A0A511W4L7"/>
<evidence type="ECO:0000313" key="5">
    <source>
        <dbReference type="Proteomes" id="UP000321440"/>
    </source>
</evidence>